<dbReference type="PANTHER" id="PTHR11232:SF77">
    <property type="entry name" value="GULP PTB DOMAIN CONTAINING ENGULFMENT ADAPTOR 1"/>
    <property type="match status" value="1"/>
</dbReference>
<dbReference type="AlphaFoldDB" id="A0AA36D1C5"/>
<accession>A0AA36D1C5</accession>
<name>A0AA36D1C5_9BILA</name>
<dbReference type="CDD" id="cd01273">
    <property type="entry name" value="PTB_CED-6"/>
    <property type="match status" value="1"/>
</dbReference>
<feature type="region of interest" description="Disordered" evidence="1">
    <location>
        <begin position="433"/>
        <end position="472"/>
    </location>
</feature>
<feature type="non-terminal residue" evidence="3">
    <location>
        <position position="472"/>
    </location>
</feature>
<keyword evidence="4" id="KW-1185">Reference proteome</keyword>
<feature type="region of interest" description="Disordered" evidence="1">
    <location>
        <begin position="225"/>
        <end position="282"/>
    </location>
</feature>
<evidence type="ECO:0000313" key="3">
    <source>
        <dbReference type="EMBL" id="CAJ0579223.1"/>
    </source>
</evidence>
<protein>
    <recommendedName>
        <fullName evidence="2">PID domain-containing protein</fullName>
    </recommendedName>
</protein>
<gene>
    <name evidence="3" type="ORF">MSPICULIGERA_LOCUS17453</name>
</gene>
<feature type="compositionally biased region" description="Pro residues" evidence="1">
    <location>
        <begin position="237"/>
        <end position="251"/>
    </location>
</feature>
<evidence type="ECO:0000259" key="2">
    <source>
        <dbReference type="PROSITE" id="PS01179"/>
    </source>
</evidence>
<evidence type="ECO:0000256" key="1">
    <source>
        <dbReference type="SAM" id="MobiDB-lite"/>
    </source>
</evidence>
<feature type="compositionally biased region" description="Pro residues" evidence="1">
    <location>
        <begin position="321"/>
        <end position="333"/>
    </location>
</feature>
<reference evidence="3" key="1">
    <citation type="submission" date="2023-06" db="EMBL/GenBank/DDBJ databases">
        <authorList>
            <person name="Delattre M."/>
        </authorList>
    </citation>
    <scope>NUCLEOTIDE SEQUENCE</scope>
    <source>
        <strain evidence="3">AF72</strain>
    </source>
</reference>
<feature type="domain" description="PID" evidence="2">
    <location>
        <begin position="46"/>
        <end position="193"/>
    </location>
</feature>
<feature type="compositionally biased region" description="Basic and acidic residues" evidence="1">
    <location>
        <begin position="375"/>
        <end position="390"/>
    </location>
</feature>
<evidence type="ECO:0000313" key="4">
    <source>
        <dbReference type="Proteomes" id="UP001177023"/>
    </source>
</evidence>
<feature type="compositionally biased region" description="Low complexity" evidence="1">
    <location>
        <begin position="309"/>
        <end position="320"/>
    </location>
</feature>
<dbReference type="PANTHER" id="PTHR11232">
    <property type="entry name" value="PHOSPHOTYROSINE INTERACTION DOMAIN-CONTAINING FAMILY MEMBER"/>
    <property type="match status" value="1"/>
</dbReference>
<proteinExistence type="predicted"/>
<comment type="caution">
    <text evidence="3">The sequence shown here is derived from an EMBL/GenBank/DDBJ whole genome shotgun (WGS) entry which is preliminary data.</text>
</comment>
<dbReference type="EMBL" id="CATQJA010002655">
    <property type="protein sequence ID" value="CAJ0579223.1"/>
    <property type="molecule type" value="Genomic_DNA"/>
</dbReference>
<dbReference type="InterPro" id="IPR011993">
    <property type="entry name" value="PH-like_dom_sf"/>
</dbReference>
<feature type="region of interest" description="Disordered" evidence="1">
    <location>
        <begin position="373"/>
        <end position="394"/>
    </location>
</feature>
<dbReference type="Proteomes" id="UP001177023">
    <property type="component" value="Unassembled WGS sequence"/>
</dbReference>
<feature type="region of interest" description="Disordered" evidence="1">
    <location>
        <begin position="309"/>
        <end position="361"/>
    </location>
</feature>
<dbReference type="Pfam" id="PF00640">
    <property type="entry name" value="PID"/>
    <property type="match status" value="1"/>
</dbReference>
<dbReference type="InterPro" id="IPR006020">
    <property type="entry name" value="PTB/PI_dom"/>
</dbReference>
<dbReference type="Gene3D" id="2.30.29.30">
    <property type="entry name" value="Pleckstrin-homology domain (PH domain)/Phosphotyrosine-binding domain (PTB)"/>
    <property type="match status" value="1"/>
</dbReference>
<sequence length="472" mass="52042">MDLYKTLKRQISGSVGDGQSTSGAKYGGGSGKTWIHPPDVLLNGRVEYTVRMLGSREVPKAKGTDTIRDAIHAIRFQRQVKEGETGHAQREKLQRVDLQINVEGLIIVDSKTKMVLYRYPLQRISFCADDKQDKRVFSFIAKAEDSNRHDCFVFMAEKVAEQITLTVGEAFDLAYKRFMDKNRINLENQKSVLLLKKRIVDLEEENQALTRLLESFKKQNQALMQSPGTPIRFDAPPALPTTPMPRSPPTLPSKEKNAAAPAVPPKPANMGNEYGPAPKATLPDNEVNFMDLLESSFVATPAVQPVAAPVPVTPPTRSESSPPPSLAPPPPIVPRRKDLPSLPQPSTSAAPQPEVGRRLDALNFNKMEDIFDDSFDPRGIAKKEEKKNDDPFGDQFFNDCIETATKAEKQTAADIEKMISQVDQRLAEMNSGFGEGQLEVGDTGDALQDIDAESEYSVPGLLSKRTNGDASK</sequence>
<dbReference type="SMART" id="SM00462">
    <property type="entry name" value="PTB"/>
    <property type="match status" value="1"/>
</dbReference>
<organism evidence="3 4">
    <name type="scientific">Mesorhabditis spiculigera</name>
    <dbReference type="NCBI Taxonomy" id="96644"/>
    <lineage>
        <taxon>Eukaryota</taxon>
        <taxon>Metazoa</taxon>
        <taxon>Ecdysozoa</taxon>
        <taxon>Nematoda</taxon>
        <taxon>Chromadorea</taxon>
        <taxon>Rhabditida</taxon>
        <taxon>Rhabditina</taxon>
        <taxon>Rhabditomorpha</taxon>
        <taxon>Rhabditoidea</taxon>
        <taxon>Rhabditidae</taxon>
        <taxon>Mesorhabditinae</taxon>
        <taxon>Mesorhabditis</taxon>
    </lineage>
</organism>
<dbReference type="SUPFAM" id="SSF50729">
    <property type="entry name" value="PH domain-like"/>
    <property type="match status" value="1"/>
</dbReference>
<dbReference type="InterPro" id="IPR051133">
    <property type="entry name" value="Adapter_Engulfment-Domain"/>
</dbReference>
<dbReference type="PROSITE" id="PS01179">
    <property type="entry name" value="PID"/>
    <property type="match status" value="1"/>
</dbReference>